<protein>
    <recommendedName>
        <fullName evidence="3">SsrA-binding protein</fullName>
    </recommendedName>
    <alternativeName>
        <fullName evidence="3">Small protein B</fullName>
    </alternativeName>
</protein>
<dbReference type="EMBL" id="BA000021">
    <property type="protein sequence ID" value="BAC24258.1"/>
    <property type="molecule type" value="Genomic_DNA"/>
</dbReference>
<dbReference type="KEGG" id="wbr:smpB"/>
<dbReference type="PANTHER" id="PTHR30308">
    <property type="entry name" value="TMRNA-BINDING COMPONENT OF TRANS-TRANSLATION TAGGING COMPLEX"/>
    <property type="match status" value="1"/>
</dbReference>
<dbReference type="GO" id="GO:0005829">
    <property type="term" value="C:cytosol"/>
    <property type="evidence" value="ECO:0007669"/>
    <property type="project" value="TreeGrafter"/>
</dbReference>
<dbReference type="PANTHER" id="PTHR30308:SF2">
    <property type="entry name" value="SSRA-BINDING PROTEIN"/>
    <property type="match status" value="1"/>
</dbReference>
<dbReference type="AlphaFoldDB" id="Q8D389"/>
<evidence type="ECO:0000313" key="5">
    <source>
        <dbReference type="Proteomes" id="UP000000562"/>
    </source>
</evidence>
<evidence type="ECO:0000313" key="4">
    <source>
        <dbReference type="EMBL" id="BAC24258.1"/>
    </source>
</evidence>
<proteinExistence type="inferred from homology"/>
<comment type="function">
    <text evidence="3">Required for rescue of stalled ribosomes mediated by trans-translation. Binds to transfer-messenger RNA (tmRNA), required for stable association of tmRNA with ribosomes. tmRNA and SmpB together mimic tRNA shape, replacing the anticodon stem-loop with SmpB. tmRNA is encoded by the ssrA gene; the 2 termini fold to resemble tRNA(Ala) and it encodes a 'tag peptide', a short internal open reading frame. During trans-translation Ala-aminoacylated tmRNA acts like a tRNA, entering the A-site of stalled ribosomes, displacing the stalled mRNA. The ribosome then switches to translate the ORF on the tmRNA; the nascent peptide is terminated with the 'tag peptide' encoded by the tmRNA and targeted for degradation. The ribosome is freed to recommence translation, which seems to be the essential function of trans-translation.</text>
</comment>
<keyword evidence="1 3" id="KW-0963">Cytoplasm</keyword>
<dbReference type="Gene3D" id="2.40.280.10">
    <property type="match status" value="1"/>
</dbReference>
<dbReference type="Proteomes" id="UP000000562">
    <property type="component" value="Chromosome"/>
</dbReference>
<dbReference type="SUPFAM" id="SSF74982">
    <property type="entry name" value="Small protein B (SmpB)"/>
    <property type="match status" value="1"/>
</dbReference>
<dbReference type="GO" id="GO:0003723">
    <property type="term" value="F:RNA binding"/>
    <property type="evidence" value="ECO:0007669"/>
    <property type="project" value="UniProtKB-UniRule"/>
</dbReference>
<dbReference type="OrthoDB" id="9805462at2"/>
<dbReference type="HAMAP" id="MF_00023">
    <property type="entry name" value="SmpB"/>
    <property type="match status" value="1"/>
</dbReference>
<evidence type="ECO:0000256" key="2">
    <source>
        <dbReference type="ARBA" id="ARBA00022884"/>
    </source>
</evidence>
<dbReference type="HOGENOM" id="CLU_108953_3_0_6"/>
<name>Q8D389_WIGBR</name>
<accession>Q8D389</accession>
<dbReference type="eggNOG" id="COG0691">
    <property type="taxonomic scope" value="Bacteria"/>
</dbReference>
<evidence type="ECO:0000256" key="3">
    <source>
        <dbReference type="HAMAP-Rule" id="MF_00023"/>
    </source>
</evidence>
<dbReference type="InterPro" id="IPR020081">
    <property type="entry name" value="SsrA-bd_prot_CS"/>
</dbReference>
<organism evidence="4 5">
    <name type="scientific">Wigglesworthia glossinidia brevipalpis</name>
    <dbReference type="NCBI Taxonomy" id="36870"/>
    <lineage>
        <taxon>Bacteria</taxon>
        <taxon>Pseudomonadati</taxon>
        <taxon>Pseudomonadota</taxon>
        <taxon>Gammaproteobacteria</taxon>
        <taxon>Enterobacterales</taxon>
        <taxon>Erwiniaceae</taxon>
        <taxon>Wigglesworthia</taxon>
    </lineage>
</organism>
<gene>
    <name evidence="3 4" type="primary">smpB</name>
</gene>
<dbReference type="PROSITE" id="PS01317">
    <property type="entry name" value="SSRP"/>
    <property type="match status" value="1"/>
</dbReference>
<dbReference type="STRING" id="36870.gene:10368590"/>
<evidence type="ECO:0000256" key="1">
    <source>
        <dbReference type="ARBA" id="ARBA00022490"/>
    </source>
</evidence>
<dbReference type="NCBIfam" id="TIGR00086">
    <property type="entry name" value="smpB"/>
    <property type="match status" value="1"/>
</dbReference>
<dbReference type="CDD" id="cd09294">
    <property type="entry name" value="SmpB"/>
    <property type="match status" value="1"/>
</dbReference>
<dbReference type="InterPro" id="IPR023620">
    <property type="entry name" value="SmpB"/>
</dbReference>
<keyword evidence="5" id="KW-1185">Reference proteome</keyword>
<dbReference type="GO" id="GO:0070929">
    <property type="term" value="P:trans-translation"/>
    <property type="evidence" value="ECO:0007669"/>
    <property type="project" value="UniProtKB-UniRule"/>
</dbReference>
<comment type="similarity">
    <text evidence="3">Belongs to the SmpB family.</text>
</comment>
<reference evidence="4 5" key="1">
    <citation type="journal article" date="2002" name="Nat. Genet.">
        <title>Genome sequence of the endocellular obligate symbiont of tsetse flies, Wigglesworthia glossinidia.</title>
        <authorList>
            <person name="Akman L."/>
            <person name="Yamashita A."/>
            <person name="Watanabe H."/>
            <person name="Oshima K."/>
            <person name="Shiba T."/>
            <person name="Hattori M."/>
            <person name="Aksoy S."/>
        </authorList>
    </citation>
    <scope>NUCLEOTIDE SEQUENCE [LARGE SCALE GENOMIC DNA]</scope>
</reference>
<sequence>MKKKNTEKNFLIISRNKRAKYNTYIKKEMEAGLSLKGWEVKSLRSNNISISTSYVTLKSSSAYLTGAVFQSNTNNNMNFIYEKERNIQLLLHKHEINSLFGYVKIKGYSIVVISLYWKYHKAKLKIGIAKGKKKIDKRLEIKKREWEIKKSRLFKKNKIY</sequence>
<dbReference type="Pfam" id="PF01668">
    <property type="entry name" value="SmpB"/>
    <property type="match status" value="1"/>
</dbReference>
<keyword evidence="2 3" id="KW-0694">RNA-binding</keyword>
<dbReference type="InterPro" id="IPR000037">
    <property type="entry name" value="SsrA-bd_prot"/>
</dbReference>
<comment type="subcellular location">
    <subcellularLocation>
        <location evidence="3">Cytoplasm</location>
    </subcellularLocation>
    <text evidence="3">The tmRNA-SmpB complex associates with stalled 70S ribosomes.</text>
</comment>
<dbReference type="NCBIfam" id="NF003843">
    <property type="entry name" value="PRK05422.1"/>
    <property type="match status" value="1"/>
</dbReference>
<dbReference type="GO" id="GO:0070930">
    <property type="term" value="P:trans-translation-dependent protein tagging"/>
    <property type="evidence" value="ECO:0007669"/>
    <property type="project" value="TreeGrafter"/>
</dbReference>